<evidence type="ECO:0000313" key="1">
    <source>
        <dbReference type="EMBL" id="TQM66095.1"/>
    </source>
</evidence>
<sequence length="214" mass="24308">MEERLARYLNDASDLFATSHTSATHVGSLWINFRNVGFNELAVGQATDCKDNRFVKCCAEHSVCNSFLRVHTFHWNKFCLSQGNQSVAISAEDIFVPFKSSVIKSFKCRFKMARSRKVRVESEAKTFYGRFRMRIVCTLVGNVVWGQGSDGAPHRFHGVTLWGINDRKNLADFCDRETPHVYECINELHTVKMFRAVLGAGRTSRTPSLQHPLA</sequence>
<organism evidence="1 2">
    <name type="scientific">Klugiella xanthotipulae</name>
    <dbReference type="NCBI Taxonomy" id="244735"/>
    <lineage>
        <taxon>Bacteria</taxon>
        <taxon>Bacillati</taxon>
        <taxon>Actinomycetota</taxon>
        <taxon>Actinomycetes</taxon>
        <taxon>Micrococcales</taxon>
        <taxon>Microbacteriaceae</taxon>
        <taxon>Klugiella</taxon>
    </lineage>
</organism>
<gene>
    <name evidence="1" type="ORF">FB466_0918</name>
</gene>
<comment type="caution">
    <text evidence="1">The sequence shown here is derived from an EMBL/GenBank/DDBJ whole genome shotgun (WGS) entry which is preliminary data.</text>
</comment>
<protein>
    <submittedName>
        <fullName evidence="1">Uncharacterized protein</fullName>
    </submittedName>
</protein>
<name>A0A543I669_9MICO</name>
<dbReference type="AlphaFoldDB" id="A0A543I669"/>
<reference evidence="1 2" key="1">
    <citation type="submission" date="2019-06" db="EMBL/GenBank/DDBJ databases">
        <title>Sequencing the genomes of 1000 actinobacteria strains.</title>
        <authorList>
            <person name="Klenk H.-P."/>
        </authorList>
    </citation>
    <scope>NUCLEOTIDE SEQUENCE [LARGE SCALE GENOMIC DNA]</scope>
    <source>
        <strain evidence="1 2">DSM 18031</strain>
    </source>
</reference>
<accession>A0A543I669</accession>
<evidence type="ECO:0000313" key="2">
    <source>
        <dbReference type="Proteomes" id="UP000318331"/>
    </source>
</evidence>
<keyword evidence="2" id="KW-1185">Reference proteome</keyword>
<dbReference type="Proteomes" id="UP000318331">
    <property type="component" value="Unassembled WGS sequence"/>
</dbReference>
<proteinExistence type="predicted"/>
<dbReference type="EMBL" id="VFPN01000001">
    <property type="protein sequence ID" value="TQM66095.1"/>
    <property type="molecule type" value="Genomic_DNA"/>
</dbReference>